<dbReference type="InterPro" id="IPR017452">
    <property type="entry name" value="GPCR_Rhodpsn_7TM"/>
</dbReference>
<gene>
    <name evidence="8" type="ORF">OFUS_LOCUS11715</name>
</gene>
<dbReference type="SUPFAM" id="SSF81321">
    <property type="entry name" value="Family A G protein-coupled receptor-like"/>
    <property type="match status" value="1"/>
</dbReference>
<dbReference type="InterPro" id="IPR000276">
    <property type="entry name" value="GPCR_Rhodpsn"/>
</dbReference>
<name>A0A8J1UE67_OWEFU</name>
<keyword evidence="5" id="KW-0472">Membrane</keyword>
<protein>
    <submittedName>
        <fullName evidence="8">Uncharacterized protein</fullName>
    </submittedName>
</protein>
<keyword evidence="2" id="KW-0812">Transmembrane</keyword>
<accession>A0A8J1UE67</accession>
<evidence type="ECO:0000256" key="1">
    <source>
        <dbReference type="ARBA" id="ARBA00004141"/>
    </source>
</evidence>
<evidence type="ECO:0000256" key="3">
    <source>
        <dbReference type="ARBA" id="ARBA00022989"/>
    </source>
</evidence>
<evidence type="ECO:0000256" key="7">
    <source>
        <dbReference type="ARBA" id="ARBA00023224"/>
    </source>
</evidence>
<keyword evidence="9" id="KW-1185">Reference proteome</keyword>
<dbReference type="OrthoDB" id="9983318at2759"/>
<dbReference type="Gene3D" id="1.20.1070.10">
    <property type="entry name" value="Rhodopsin 7-helix transmembrane proteins"/>
    <property type="match status" value="1"/>
</dbReference>
<keyword evidence="3" id="KW-1133">Transmembrane helix</keyword>
<dbReference type="Proteomes" id="UP000749559">
    <property type="component" value="Unassembled WGS sequence"/>
</dbReference>
<proteinExistence type="predicted"/>
<keyword evidence="7" id="KW-0807">Transducer</keyword>
<dbReference type="PRINTS" id="PR00237">
    <property type="entry name" value="GPCRRHODOPSN"/>
</dbReference>
<keyword evidence="6" id="KW-0675">Receptor</keyword>
<comment type="caution">
    <text evidence="8">The sequence shown here is derived from an EMBL/GenBank/DDBJ whole genome shotgun (WGS) entry which is preliminary data.</text>
</comment>
<evidence type="ECO:0000256" key="2">
    <source>
        <dbReference type="ARBA" id="ARBA00022692"/>
    </source>
</evidence>
<dbReference type="GO" id="GO:0004930">
    <property type="term" value="F:G protein-coupled receptor activity"/>
    <property type="evidence" value="ECO:0007669"/>
    <property type="project" value="UniProtKB-KW"/>
</dbReference>
<sequence>MKTTDLVDVGNQSNWEDITKSDFHGHQKQNESNHTIVTVTKSLWLYGGITLVLLGLLGNIFSIIVLSRKRLRKSSWSLYLTVLAVSDIIILITTSLDWWFQTLTGKFFGDLSEPGCKIEAFATYFSTHYAAWIMAAVAGERIIFIYFPHHAKRLCTRTVARTTCGILGLIFTLCNLHFFWTIGIVCDGAFCYCYFIISFPEWSKIDLILSSVLPFFLIAICNALFIKRMMSLYSGPNTSRARRLKSTIVMMMSITIAFIFLTLPVAILIVIADSSSTYYQDTDPEINTAFSVAMFLHQFNSVINFGLYFLTNERFKNEVKCMLGLKITHLSRQSRLSYSTLSSFLRKRNSVVDMEAL</sequence>
<evidence type="ECO:0000256" key="6">
    <source>
        <dbReference type="ARBA" id="ARBA00023170"/>
    </source>
</evidence>
<evidence type="ECO:0000313" key="8">
    <source>
        <dbReference type="EMBL" id="CAH1785695.1"/>
    </source>
</evidence>
<keyword evidence="4" id="KW-0297">G-protein coupled receptor</keyword>
<comment type="subcellular location">
    <subcellularLocation>
        <location evidence="1">Membrane</location>
        <topology evidence="1">Multi-pass membrane protein</topology>
    </subcellularLocation>
</comment>
<dbReference type="PANTHER" id="PTHR24243">
    <property type="entry name" value="G-PROTEIN COUPLED RECEPTOR"/>
    <property type="match status" value="1"/>
</dbReference>
<dbReference type="AlphaFoldDB" id="A0A8J1UE67"/>
<dbReference type="GO" id="GO:0005886">
    <property type="term" value="C:plasma membrane"/>
    <property type="evidence" value="ECO:0007669"/>
    <property type="project" value="TreeGrafter"/>
</dbReference>
<dbReference type="PROSITE" id="PS50262">
    <property type="entry name" value="G_PROTEIN_RECEP_F1_2"/>
    <property type="match status" value="1"/>
</dbReference>
<evidence type="ECO:0000313" key="9">
    <source>
        <dbReference type="Proteomes" id="UP000749559"/>
    </source>
</evidence>
<dbReference type="CDD" id="cd14978">
    <property type="entry name" value="7tmA_FMRFamide_R-like"/>
    <property type="match status" value="1"/>
</dbReference>
<dbReference type="PANTHER" id="PTHR24243:SF230">
    <property type="entry name" value="G-PROTEIN COUPLED RECEPTORS FAMILY 1 PROFILE DOMAIN-CONTAINING PROTEIN"/>
    <property type="match status" value="1"/>
</dbReference>
<evidence type="ECO:0000256" key="5">
    <source>
        <dbReference type="ARBA" id="ARBA00023136"/>
    </source>
</evidence>
<dbReference type="Pfam" id="PF00001">
    <property type="entry name" value="7tm_1"/>
    <property type="match status" value="1"/>
</dbReference>
<evidence type="ECO:0000256" key="4">
    <source>
        <dbReference type="ARBA" id="ARBA00023040"/>
    </source>
</evidence>
<organism evidence="8 9">
    <name type="scientific">Owenia fusiformis</name>
    <name type="common">Polychaete worm</name>
    <dbReference type="NCBI Taxonomy" id="6347"/>
    <lineage>
        <taxon>Eukaryota</taxon>
        <taxon>Metazoa</taxon>
        <taxon>Spiralia</taxon>
        <taxon>Lophotrochozoa</taxon>
        <taxon>Annelida</taxon>
        <taxon>Polychaeta</taxon>
        <taxon>Sedentaria</taxon>
        <taxon>Canalipalpata</taxon>
        <taxon>Sabellida</taxon>
        <taxon>Oweniida</taxon>
        <taxon>Oweniidae</taxon>
        <taxon>Owenia</taxon>
    </lineage>
</organism>
<reference evidence="8" key="1">
    <citation type="submission" date="2022-03" db="EMBL/GenBank/DDBJ databases">
        <authorList>
            <person name="Martin C."/>
        </authorList>
    </citation>
    <scope>NUCLEOTIDE SEQUENCE</scope>
</reference>
<dbReference type="EMBL" id="CAIIXF020000006">
    <property type="protein sequence ID" value="CAH1785695.1"/>
    <property type="molecule type" value="Genomic_DNA"/>
</dbReference>